<reference evidence="1 3" key="1">
    <citation type="submission" date="2019-09" db="EMBL/GenBank/DDBJ databases">
        <title>Draft genome sequence assemblies of isolates from the urinary tract.</title>
        <authorList>
            <person name="Mores C.R."/>
            <person name="Putonti C."/>
            <person name="Wolfe A.J."/>
        </authorList>
    </citation>
    <scope>NUCLEOTIDE SEQUENCE [LARGE SCALE GENOMIC DNA]</scope>
    <source>
        <strain evidence="1 3">UMB246</strain>
    </source>
</reference>
<dbReference type="GeneID" id="31742126"/>
<reference evidence="2 4" key="2">
    <citation type="submission" date="2024-04" db="EMBL/GenBank/DDBJ databases">
        <title>Three lactobacilli isolated from voided urine samples from females with type 2 diabetes.</title>
        <authorList>
            <person name="Kula A."/>
            <person name="Stegman N."/>
            <person name="Putonti C."/>
        </authorList>
    </citation>
    <scope>NUCLEOTIDE SEQUENCE [LARGE SCALE GENOMIC DNA]</scope>
    <source>
        <strain evidence="2 4">1855</strain>
    </source>
</reference>
<evidence type="ECO:0000313" key="1">
    <source>
        <dbReference type="EMBL" id="KAA9323729.1"/>
    </source>
</evidence>
<evidence type="ECO:0000313" key="2">
    <source>
        <dbReference type="EMBL" id="MEL0565545.1"/>
    </source>
</evidence>
<proteinExistence type="predicted"/>
<dbReference type="AlphaFoldDB" id="A0A5N1IEU8"/>
<accession>A0A5N1IEU8</accession>
<organism evidence="1 3">
    <name type="scientific">Lactobacillus jensenii</name>
    <dbReference type="NCBI Taxonomy" id="109790"/>
    <lineage>
        <taxon>Bacteria</taxon>
        <taxon>Bacillati</taxon>
        <taxon>Bacillota</taxon>
        <taxon>Bacilli</taxon>
        <taxon>Lactobacillales</taxon>
        <taxon>Lactobacillaceae</taxon>
        <taxon>Lactobacillus</taxon>
    </lineage>
</organism>
<evidence type="ECO:0000313" key="4">
    <source>
        <dbReference type="Proteomes" id="UP001385848"/>
    </source>
</evidence>
<dbReference type="OrthoDB" id="2300808at2"/>
<protein>
    <submittedName>
        <fullName evidence="1">Uncharacterized protein</fullName>
    </submittedName>
</protein>
<name>A0A5N1IEU8_LACJE</name>
<dbReference type="KEGG" id="lje:BUE77_00250"/>
<dbReference type="EMBL" id="JBBVUL010000011">
    <property type="protein sequence ID" value="MEL0565545.1"/>
    <property type="molecule type" value="Genomic_DNA"/>
</dbReference>
<sequence length="70" mass="8242">MTYKLKIDDEAQTIQDVHVPNKEAFKIIKFSVLNNHMEGWKPNKVDIEELLDSYYCPDPEDIKVYEEILG</sequence>
<dbReference type="RefSeq" id="WP_006585463.1">
    <property type="nucleotide sequence ID" value="NZ_CATOUV010000001.1"/>
</dbReference>
<dbReference type="Proteomes" id="UP000327236">
    <property type="component" value="Unassembled WGS sequence"/>
</dbReference>
<dbReference type="Proteomes" id="UP001385848">
    <property type="component" value="Unassembled WGS sequence"/>
</dbReference>
<comment type="caution">
    <text evidence="1">The sequence shown here is derived from an EMBL/GenBank/DDBJ whole genome shotgun (WGS) entry which is preliminary data.</text>
</comment>
<evidence type="ECO:0000313" key="3">
    <source>
        <dbReference type="Proteomes" id="UP000327236"/>
    </source>
</evidence>
<keyword evidence="4" id="KW-1185">Reference proteome</keyword>
<dbReference type="EMBL" id="VYWW01000006">
    <property type="protein sequence ID" value="KAA9323729.1"/>
    <property type="molecule type" value="Genomic_DNA"/>
</dbReference>
<gene>
    <name evidence="2" type="ORF">AAC431_06370</name>
    <name evidence="1" type="ORF">F6H94_01860</name>
</gene>